<dbReference type="Gene3D" id="1.10.3210.10">
    <property type="entry name" value="Hypothetical protein af1432"/>
    <property type="match status" value="1"/>
</dbReference>
<dbReference type="CDD" id="cd00077">
    <property type="entry name" value="HDc"/>
    <property type="match status" value="1"/>
</dbReference>
<dbReference type="PROSITE" id="PS51832">
    <property type="entry name" value="HD_GYP"/>
    <property type="match status" value="1"/>
</dbReference>
<organism evidence="3 4">
    <name type="scientific">Cytobacillus depressus</name>
    <dbReference type="NCBI Taxonomy" id="1602942"/>
    <lineage>
        <taxon>Bacteria</taxon>
        <taxon>Bacillati</taxon>
        <taxon>Bacillota</taxon>
        <taxon>Bacilli</taxon>
        <taxon>Bacillales</taxon>
        <taxon>Bacillaceae</taxon>
        <taxon>Cytobacillus</taxon>
    </lineage>
</organism>
<dbReference type="InterPro" id="IPR006674">
    <property type="entry name" value="HD_domain"/>
</dbReference>
<dbReference type="OrthoDB" id="9759601at2"/>
<dbReference type="PANTHER" id="PTHR43155">
    <property type="entry name" value="CYCLIC DI-GMP PHOSPHODIESTERASE PA4108-RELATED"/>
    <property type="match status" value="1"/>
</dbReference>
<evidence type="ECO:0000313" key="3">
    <source>
        <dbReference type="EMBL" id="KAB2334755.1"/>
    </source>
</evidence>
<evidence type="ECO:0000259" key="1">
    <source>
        <dbReference type="PROSITE" id="PS51831"/>
    </source>
</evidence>
<dbReference type="SUPFAM" id="SSF109604">
    <property type="entry name" value="HD-domain/PDEase-like"/>
    <property type="match status" value="1"/>
</dbReference>
<keyword evidence="4" id="KW-1185">Reference proteome</keyword>
<dbReference type="NCBIfam" id="TIGR00277">
    <property type="entry name" value="HDIG"/>
    <property type="match status" value="1"/>
</dbReference>
<gene>
    <name evidence="3" type="ORF">F7731_13385</name>
</gene>
<dbReference type="Pfam" id="PF13487">
    <property type="entry name" value="HD_5"/>
    <property type="match status" value="1"/>
</dbReference>
<evidence type="ECO:0000313" key="4">
    <source>
        <dbReference type="Proteomes" id="UP000481030"/>
    </source>
</evidence>
<evidence type="ECO:0000259" key="2">
    <source>
        <dbReference type="PROSITE" id="PS51832"/>
    </source>
</evidence>
<comment type="caution">
    <text evidence="3">The sequence shown here is derived from an EMBL/GenBank/DDBJ whole genome shotgun (WGS) entry which is preliminary data.</text>
</comment>
<sequence length="362" mass="40610">MRLVATTSVEAETILAKAIYNEKGQILLNEGIMLKDVMIQRLQDLGISYIFIKEEGTEDIEYKGTLSDPMRREAIQTISATFQEIQNDPQLTSSFVVERASKRFSELIRYLLSEIKGKSELLNLLSEAYTYDNYIFTHSLNVTLYALAIGMELKLTSKELEILGLGALFHDIGKLKVPLDILLKPERLTDNEFESIKQHAEEGFQILRKVHTIPLLVAHCAYQHHERINGTGYPRGLQGSDIHYFGKIIAVADVFDAVTSNRVYRRAMLPSEGVEILYAGSGTLFDQKVVEAFRFAVAIYPVGVSVVLNDGRKGIVSGQNTGLGDRPRIRIMEHNGERGIPYEIDLKQDLNVVIIGCDTTSK</sequence>
<feature type="domain" description="HD" evidence="1">
    <location>
        <begin position="135"/>
        <end position="258"/>
    </location>
</feature>
<feature type="domain" description="HD-GYP" evidence="2">
    <location>
        <begin position="113"/>
        <end position="309"/>
    </location>
</feature>
<dbReference type="PANTHER" id="PTHR43155:SF2">
    <property type="entry name" value="CYCLIC DI-GMP PHOSPHODIESTERASE PA4108"/>
    <property type="match status" value="1"/>
</dbReference>
<dbReference type="SMART" id="SM00471">
    <property type="entry name" value="HDc"/>
    <property type="match status" value="1"/>
</dbReference>
<dbReference type="Proteomes" id="UP000481030">
    <property type="component" value="Unassembled WGS sequence"/>
</dbReference>
<dbReference type="RefSeq" id="WP_151535294.1">
    <property type="nucleotide sequence ID" value="NZ_WBOS01000005.1"/>
</dbReference>
<dbReference type="InterPro" id="IPR037522">
    <property type="entry name" value="HD_GYP_dom"/>
</dbReference>
<name>A0A6L3V9R6_9BACI</name>
<dbReference type="AlphaFoldDB" id="A0A6L3V9R6"/>
<dbReference type="EMBL" id="WBOS01000005">
    <property type="protein sequence ID" value="KAB2334755.1"/>
    <property type="molecule type" value="Genomic_DNA"/>
</dbReference>
<dbReference type="InterPro" id="IPR006675">
    <property type="entry name" value="HDIG_dom"/>
</dbReference>
<dbReference type="InterPro" id="IPR003607">
    <property type="entry name" value="HD/PDEase_dom"/>
</dbReference>
<dbReference type="PROSITE" id="PS51831">
    <property type="entry name" value="HD"/>
    <property type="match status" value="1"/>
</dbReference>
<proteinExistence type="predicted"/>
<reference evidence="3 4" key="1">
    <citation type="journal article" date="2016" name="Antonie Van Leeuwenhoek">
        <title>Bacillus depressus sp. nov., isolated from soil of a sunflower field.</title>
        <authorList>
            <person name="Wei X."/>
            <person name="Xin D."/>
            <person name="Xin Y."/>
            <person name="Zhang H."/>
            <person name="Wang T."/>
            <person name="Zhang J."/>
        </authorList>
    </citation>
    <scope>NUCLEOTIDE SEQUENCE [LARGE SCALE GENOMIC DNA]</scope>
    <source>
        <strain evidence="3 4">BZ1</strain>
    </source>
</reference>
<protein>
    <submittedName>
        <fullName evidence="3">HD-GYP domain-containing protein</fullName>
    </submittedName>
</protein>
<accession>A0A6L3V9R6</accession>